<evidence type="ECO:0000259" key="11">
    <source>
        <dbReference type="Pfam" id="PF04104"/>
    </source>
</evidence>
<comment type="function">
    <text evidence="9">DNA primase is the polymerase that synthesizes small RNA primers for the Okazaki fragments made during discontinuous DNA replication.</text>
</comment>
<keyword evidence="7 9" id="KW-0411">Iron-sulfur</keyword>
<evidence type="ECO:0000256" key="10">
    <source>
        <dbReference type="PIRSR" id="PIRSR009449-1"/>
    </source>
</evidence>
<keyword evidence="8 9" id="KW-0238">DNA-binding</keyword>
<evidence type="ECO:0000256" key="9">
    <source>
        <dbReference type="PIRNR" id="PIRNR009449"/>
    </source>
</evidence>
<evidence type="ECO:0000256" key="1">
    <source>
        <dbReference type="ARBA" id="ARBA00010564"/>
    </source>
</evidence>
<accession>A0A6G1GBR0</accession>
<keyword evidence="6 9" id="KW-0408">Iron</keyword>
<dbReference type="GO" id="GO:0051539">
    <property type="term" value="F:4 iron, 4 sulfur cluster binding"/>
    <property type="evidence" value="ECO:0007669"/>
    <property type="project" value="UniProtKB-UniRule"/>
</dbReference>
<dbReference type="InterPro" id="IPR058560">
    <property type="entry name" value="DNA_primase_C"/>
</dbReference>
<protein>
    <recommendedName>
        <fullName evidence="9">DNA primase large subunit</fullName>
    </recommendedName>
</protein>
<feature type="domain" description="DNA primase large subunit C-terminal" evidence="11">
    <location>
        <begin position="296"/>
        <end position="477"/>
    </location>
</feature>
<gene>
    <name evidence="12 14" type="ORF">P152DRAFT_446515</name>
</gene>
<dbReference type="GeneID" id="54418495"/>
<comment type="similarity">
    <text evidence="1 9">Belongs to the eukaryotic-type primase large subunit family.</text>
</comment>
<organism evidence="12">
    <name type="scientific">Eremomyces bilateralis CBS 781.70</name>
    <dbReference type="NCBI Taxonomy" id="1392243"/>
    <lineage>
        <taxon>Eukaryota</taxon>
        <taxon>Fungi</taxon>
        <taxon>Dikarya</taxon>
        <taxon>Ascomycota</taxon>
        <taxon>Pezizomycotina</taxon>
        <taxon>Dothideomycetes</taxon>
        <taxon>Dothideomycetes incertae sedis</taxon>
        <taxon>Eremomycetales</taxon>
        <taxon>Eremomycetaceae</taxon>
        <taxon>Eremomyces</taxon>
    </lineage>
</organism>
<name>A0A6G1GBR0_9PEZI</name>
<dbReference type="GO" id="GO:0046872">
    <property type="term" value="F:metal ion binding"/>
    <property type="evidence" value="ECO:0007669"/>
    <property type="project" value="UniProtKB-UniRule"/>
</dbReference>
<feature type="binding site" evidence="10">
    <location>
        <position position="385"/>
    </location>
    <ligand>
        <name>[4Fe-4S] cluster</name>
        <dbReference type="ChEBI" id="CHEBI:49883"/>
    </ligand>
</feature>
<keyword evidence="4 9" id="KW-0235">DNA replication</keyword>
<evidence type="ECO:0000256" key="2">
    <source>
        <dbReference type="ARBA" id="ARBA00022485"/>
    </source>
</evidence>
<dbReference type="AlphaFoldDB" id="A0A6G1GBR0"/>
<reference evidence="12 14" key="1">
    <citation type="submission" date="2020-01" db="EMBL/GenBank/DDBJ databases">
        <authorList>
            <consortium name="DOE Joint Genome Institute"/>
            <person name="Haridas S."/>
            <person name="Albert R."/>
            <person name="Binder M."/>
            <person name="Bloem J."/>
            <person name="Labutti K."/>
            <person name="Salamov A."/>
            <person name="Andreopoulos B."/>
            <person name="Baker S.E."/>
            <person name="Barry K."/>
            <person name="Bills G."/>
            <person name="Bluhm B.H."/>
            <person name="Cannon C."/>
            <person name="Castanera R."/>
            <person name="Culley D.E."/>
            <person name="Daum C."/>
            <person name="Ezra D."/>
            <person name="Gonzalez J.B."/>
            <person name="Henrissat B."/>
            <person name="Kuo A."/>
            <person name="Liang C."/>
            <person name="Lipzen A."/>
            <person name="Lutzoni F."/>
            <person name="Magnuson J."/>
            <person name="Mondo S."/>
            <person name="Nolan M."/>
            <person name="Ohm R."/>
            <person name="Pangilinan J."/>
            <person name="Park H.-J."/>
            <person name="Ramirez L."/>
            <person name="Alfaro M."/>
            <person name="Sun H."/>
            <person name="Tritt A."/>
            <person name="Yoshinaga Y."/>
            <person name="Zwiers L.-H."/>
            <person name="Turgeon B.G."/>
            <person name="Goodwin S.B."/>
            <person name="Spatafora J.W."/>
            <person name="Crous P.W."/>
            <person name="Grigoriev I.V."/>
        </authorList>
    </citation>
    <scope>NUCLEOTIDE SEQUENCE</scope>
    <source>
        <strain evidence="12 14">CBS 781.70</strain>
    </source>
</reference>
<evidence type="ECO:0000256" key="5">
    <source>
        <dbReference type="ARBA" id="ARBA00022723"/>
    </source>
</evidence>
<dbReference type="GO" id="GO:0003677">
    <property type="term" value="F:DNA binding"/>
    <property type="evidence" value="ECO:0007669"/>
    <property type="project" value="UniProtKB-UniRule"/>
</dbReference>
<dbReference type="PANTHER" id="PTHR10537:SF3">
    <property type="entry name" value="DNA PRIMASE LARGE SUBUNIT"/>
    <property type="match status" value="1"/>
</dbReference>
<evidence type="ECO:0000256" key="4">
    <source>
        <dbReference type="ARBA" id="ARBA00022705"/>
    </source>
</evidence>
<sequence>MIRQDFNRIDAKRRSNLDPKKKQFAQPAFQHHDYQHRLNFYVLPPTAEITLEEFEEWAINRLKVLSELESCTFRNRTPDETASYMAPILSKYLALHSNSSRSSMLQEERKQDHYSHFILRLAFSSTEDLRRRFSRLESMLFRLRWKEDDARERREFVDSLDLRWEKVGDEEKRELASELAAVTYKTRQSDDDGWFKVEWEQVPELVESRRVLLKRGVAYVPAREQMSLVMAEFTRRLDAAMELTARALPRLDEDDRLTPILKHLSASFISPASTYDSNSALPGTLQPHANNIPQLAQHFPACMGQLQTRLARDHHLKHFARLQYTLFLKGIGLSLQDCIVFWRRSFSLMTDEKFEKEYKYNIRHVYGDVGGDSNRRGKGYSAYSCQKILTEPLPSAGQAHGCPYRTFSIDNLLESLRSMGVHDREVLKTIREDVGRQRYHIACNRVFEYQHKAELDGKPGQEIPGLKETIVHPNDYFKKSFLLKHWGDKEVREGADAGGPLKMEE</sequence>
<dbReference type="GO" id="GO:0005658">
    <property type="term" value="C:alpha DNA polymerase:primase complex"/>
    <property type="evidence" value="ECO:0007669"/>
    <property type="project" value="UniProtKB-ARBA"/>
</dbReference>
<dbReference type="InterPro" id="IPR016558">
    <property type="entry name" value="DNA_primase_lsu_euk"/>
</dbReference>
<evidence type="ECO:0000313" key="13">
    <source>
        <dbReference type="Proteomes" id="UP000504638"/>
    </source>
</evidence>
<evidence type="ECO:0000256" key="3">
    <source>
        <dbReference type="ARBA" id="ARBA00022515"/>
    </source>
</evidence>
<keyword evidence="5 9" id="KW-0479">Metal-binding</keyword>
<keyword evidence="3 9" id="KW-0639">Primosome</keyword>
<dbReference type="RefSeq" id="XP_033537085.1">
    <property type="nucleotide sequence ID" value="XM_033677925.1"/>
</dbReference>
<dbReference type="EMBL" id="ML975151">
    <property type="protein sequence ID" value="KAF1815454.1"/>
    <property type="molecule type" value="Genomic_DNA"/>
</dbReference>
<feature type="binding site" evidence="10">
    <location>
        <position position="302"/>
    </location>
    <ligand>
        <name>[4Fe-4S] cluster</name>
        <dbReference type="ChEBI" id="CHEBI:49883"/>
    </ligand>
</feature>
<dbReference type="Gene3D" id="1.20.930.80">
    <property type="match status" value="1"/>
</dbReference>
<reference evidence="14" key="3">
    <citation type="submission" date="2025-04" db="UniProtKB">
        <authorList>
            <consortium name="RefSeq"/>
        </authorList>
    </citation>
    <scope>IDENTIFICATION</scope>
    <source>
        <strain evidence="14">CBS 781.70</strain>
    </source>
</reference>
<proteinExistence type="inferred from homology"/>
<evidence type="ECO:0000313" key="12">
    <source>
        <dbReference type="EMBL" id="KAF1815454.1"/>
    </source>
</evidence>
<dbReference type="GO" id="GO:0006269">
    <property type="term" value="P:DNA replication, synthesis of primer"/>
    <property type="evidence" value="ECO:0007669"/>
    <property type="project" value="UniProtKB-KW"/>
</dbReference>
<keyword evidence="2 9" id="KW-0004">4Fe-4S</keyword>
<reference evidence="14" key="2">
    <citation type="submission" date="2020-04" db="EMBL/GenBank/DDBJ databases">
        <authorList>
            <consortium name="NCBI Genome Project"/>
        </authorList>
    </citation>
    <scope>NUCLEOTIDE SEQUENCE</scope>
    <source>
        <strain evidence="14">CBS 781.70</strain>
    </source>
</reference>
<dbReference type="Pfam" id="PF26466">
    <property type="entry name" value="DNA_primase_lrg_N"/>
    <property type="match status" value="1"/>
</dbReference>
<feature type="binding site" evidence="10">
    <location>
        <position position="443"/>
    </location>
    <ligand>
        <name>[4Fe-4S] cluster</name>
        <dbReference type="ChEBI" id="CHEBI:49883"/>
    </ligand>
</feature>
<dbReference type="Proteomes" id="UP000504638">
    <property type="component" value="Unplaced"/>
</dbReference>
<comment type="cofactor">
    <cofactor evidence="9">
        <name>[4Fe-4S] cluster</name>
        <dbReference type="ChEBI" id="CHEBI:49883"/>
    </cofactor>
    <text evidence="9">Binds 1 [4Fe-4S] cluster.</text>
</comment>
<feature type="binding site" evidence="10">
    <location>
        <position position="402"/>
    </location>
    <ligand>
        <name>[4Fe-4S] cluster</name>
        <dbReference type="ChEBI" id="CHEBI:49883"/>
    </ligand>
</feature>
<dbReference type="OrthoDB" id="421393at2759"/>
<evidence type="ECO:0000313" key="14">
    <source>
        <dbReference type="RefSeq" id="XP_033537085.1"/>
    </source>
</evidence>
<evidence type="ECO:0000256" key="7">
    <source>
        <dbReference type="ARBA" id="ARBA00023014"/>
    </source>
</evidence>
<evidence type="ECO:0000256" key="6">
    <source>
        <dbReference type="ARBA" id="ARBA00023004"/>
    </source>
</evidence>
<dbReference type="Pfam" id="PF04104">
    <property type="entry name" value="DNA_primase_lrg"/>
    <property type="match status" value="1"/>
</dbReference>
<dbReference type="InterPro" id="IPR007238">
    <property type="entry name" value="DNA_primase_lsu_euk/arc"/>
</dbReference>
<evidence type="ECO:0000256" key="8">
    <source>
        <dbReference type="ARBA" id="ARBA00023125"/>
    </source>
</evidence>
<dbReference type="PANTHER" id="PTHR10537">
    <property type="entry name" value="DNA PRIMASE LARGE SUBUNIT"/>
    <property type="match status" value="1"/>
</dbReference>
<dbReference type="CDD" id="cd07322">
    <property type="entry name" value="PriL_PriS_Eukaryotic"/>
    <property type="match status" value="1"/>
</dbReference>
<dbReference type="FunFam" id="1.20.930.80:FF:000003">
    <property type="entry name" value="DNA primase large subunit"/>
    <property type="match status" value="1"/>
</dbReference>
<keyword evidence="13" id="KW-1185">Reference proteome</keyword>
<dbReference type="PIRSF" id="PIRSF009449">
    <property type="entry name" value="DNA_primase_large_subunit"/>
    <property type="match status" value="1"/>
</dbReference>
<dbReference type="GO" id="GO:0006270">
    <property type="term" value="P:DNA replication initiation"/>
    <property type="evidence" value="ECO:0007669"/>
    <property type="project" value="TreeGrafter"/>
</dbReference>